<dbReference type="STRING" id="196109.A0A136J8G1"/>
<name>A0A136J8G1_9PEZI</name>
<feature type="compositionally biased region" description="Low complexity" evidence="1">
    <location>
        <begin position="94"/>
        <end position="105"/>
    </location>
</feature>
<evidence type="ECO:0000313" key="2">
    <source>
        <dbReference type="EMBL" id="KXJ93460.1"/>
    </source>
</evidence>
<dbReference type="Proteomes" id="UP000070501">
    <property type="component" value="Unassembled WGS sequence"/>
</dbReference>
<dbReference type="EMBL" id="KQ964248">
    <property type="protein sequence ID" value="KXJ93460.1"/>
    <property type="molecule type" value="Genomic_DNA"/>
</dbReference>
<evidence type="ECO:0000256" key="1">
    <source>
        <dbReference type="SAM" id="MobiDB-lite"/>
    </source>
</evidence>
<protein>
    <submittedName>
        <fullName evidence="2">Uncharacterized protein</fullName>
    </submittedName>
</protein>
<keyword evidence="3" id="KW-1185">Reference proteome</keyword>
<accession>A0A136J8G1</accession>
<feature type="region of interest" description="Disordered" evidence="1">
    <location>
        <begin position="142"/>
        <end position="274"/>
    </location>
</feature>
<sequence length="367" mass="40105">MPGRSRHDRYDDPYTYDDPYRNEPPHAGQNVGYEYVGTDEPGAGGDPPPRYDSRRGSPHRSRRHRDPSPPRGRAGPPPRDSDNYYPPRAGGPGAAPSAAPKPGKGNYKERYQEFSQHPGVKRTMSYGKQGLGYLSSAAAAYLASQQGGGKDSRSRSVDHGMSSGRGSRAQPDREDPSRRRNHRRDPSYSPSPPPRRSNRHHEETARPHQRRQNSYSESPPRAHRRGDDRHRRADSYSRSPSPSRRGDRARPGMGRRNTTDDFSSDGRKLPDKDIAAKWQRSARAALQAGGVAAFKLRKEPGSWTGAKGAKVATAALGAAAMDAFADRDPNREKSSGVKGMAENVIGGLIASKAAGSLARGKSTKGRR</sequence>
<feature type="compositionally biased region" description="Basic and acidic residues" evidence="1">
    <location>
        <begin position="8"/>
        <end position="24"/>
    </location>
</feature>
<dbReference type="AlphaFoldDB" id="A0A136J8G1"/>
<feature type="compositionally biased region" description="Basic and acidic residues" evidence="1">
    <location>
        <begin position="225"/>
        <end position="235"/>
    </location>
</feature>
<dbReference type="OrthoDB" id="3539922at2759"/>
<feature type="region of interest" description="Disordered" evidence="1">
    <location>
        <begin position="1"/>
        <end position="126"/>
    </location>
</feature>
<dbReference type="InParanoid" id="A0A136J8G1"/>
<organism evidence="2 3">
    <name type="scientific">Microdochium bolleyi</name>
    <dbReference type="NCBI Taxonomy" id="196109"/>
    <lineage>
        <taxon>Eukaryota</taxon>
        <taxon>Fungi</taxon>
        <taxon>Dikarya</taxon>
        <taxon>Ascomycota</taxon>
        <taxon>Pezizomycotina</taxon>
        <taxon>Sordariomycetes</taxon>
        <taxon>Xylariomycetidae</taxon>
        <taxon>Xylariales</taxon>
        <taxon>Microdochiaceae</taxon>
        <taxon>Microdochium</taxon>
    </lineage>
</organism>
<proteinExistence type="predicted"/>
<feature type="compositionally biased region" description="Basic and acidic residues" evidence="1">
    <location>
        <begin position="264"/>
        <end position="274"/>
    </location>
</feature>
<gene>
    <name evidence="2" type="ORF">Micbo1qcDRAFT_161473</name>
</gene>
<feature type="compositionally biased region" description="Basic residues" evidence="1">
    <location>
        <begin position="56"/>
        <end position="65"/>
    </location>
</feature>
<evidence type="ECO:0000313" key="3">
    <source>
        <dbReference type="Proteomes" id="UP000070501"/>
    </source>
</evidence>
<reference evidence="3" key="1">
    <citation type="submission" date="2016-02" db="EMBL/GenBank/DDBJ databases">
        <title>Draft genome sequence of Microdochium bolleyi, a fungal endophyte of beachgrass.</title>
        <authorList>
            <consortium name="DOE Joint Genome Institute"/>
            <person name="David A.S."/>
            <person name="May G."/>
            <person name="Haridas S."/>
            <person name="Lim J."/>
            <person name="Wang M."/>
            <person name="Labutti K."/>
            <person name="Lipzen A."/>
            <person name="Barry K."/>
            <person name="Grigoriev I.V."/>
        </authorList>
    </citation>
    <scope>NUCLEOTIDE SEQUENCE [LARGE SCALE GENOMIC DNA]</scope>
    <source>
        <strain evidence="3">J235TASD1</strain>
    </source>
</reference>